<evidence type="ECO:0000313" key="3">
    <source>
        <dbReference type="EMBL" id="PUZ60552.1"/>
    </source>
</evidence>
<dbReference type="Gramene" id="PUZ60552">
    <property type="protein sequence ID" value="PUZ60552"/>
    <property type="gene ID" value="GQ55_4G141500"/>
</dbReference>
<sequence length="158" mass="17856">MNVQHHYQLLLRRGMGQLTSIAQGHFRNTDRQVTQIEQPQALVTEKEEIIAAREETILHQKDLINESDAMITQRNTIIEFLQEQIHDLILEVDDAHAQINELQQQPVPPAVLAPEAEEEDLEEIEGVLDLNSEHGDPVLSPYHSSSGSQSSVGNFDDF</sequence>
<organism evidence="3 4">
    <name type="scientific">Panicum hallii var. hallii</name>
    <dbReference type="NCBI Taxonomy" id="1504633"/>
    <lineage>
        <taxon>Eukaryota</taxon>
        <taxon>Viridiplantae</taxon>
        <taxon>Streptophyta</taxon>
        <taxon>Embryophyta</taxon>
        <taxon>Tracheophyta</taxon>
        <taxon>Spermatophyta</taxon>
        <taxon>Magnoliopsida</taxon>
        <taxon>Liliopsida</taxon>
        <taxon>Poales</taxon>
        <taxon>Poaceae</taxon>
        <taxon>PACMAD clade</taxon>
        <taxon>Panicoideae</taxon>
        <taxon>Panicodae</taxon>
        <taxon>Paniceae</taxon>
        <taxon>Panicinae</taxon>
        <taxon>Panicum</taxon>
        <taxon>Panicum sect. Panicum</taxon>
    </lineage>
</organism>
<name>A0A2T7DYA2_9POAL</name>
<feature type="compositionally biased region" description="Acidic residues" evidence="2">
    <location>
        <begin position="115"/>
        <end position="126"/>
    </location>
</feature>
<accession>A0A2T7DYA2</accession>
<proteinExistence type="predicted"/>
<feature type="region of interest" description="Disordered" evidence="2">
    <location>
        <begin position="114"/>
        <end position="158"/>
    </location>
</feature>
<evidence type="ECO:0000256" key="2">
    <source>
        <dbReference type="SAM" id="MobiDB-lite"/>
    </source>
</evidence>
<feature type="coiled-coil region" evidence="1">
    <location>
        <begin position="78"/>
        <end position="105"/>
    </location>
</feature>
<feature type="compositionally biased region" description="Low complexity" evidence="2">
    <location>
        <begin position="140"/>
        <end position="151"/>
    </location>
</feature>
<keyword evidence="1" id="KW-0175">Coiled coil</keyword>
<reference evidence="3 4" key="1">
    <citation type="submission" date="2018-04" db="EMBL/GenBank/DDBJ databases">
        <title>WGS assembly of Panicum hallii var. hallii HAL2.</title>
        <authorList>
            <person name="Lovell J."/>
            <person name="Jenkins J."/>
            <person name="Lowry D."/>
            <person name="Mamidi S."/>
            <person name="Sreedasyam A."/>
            <person name="Weng X."/>
            <person name="Barry K."/>
            <person name="Bonette J."/>
            <person name="Campitelli B."/>
            <person name="Daum C."/>
            <person name="Gordon S."/>
            <person name="Gould B."/>
            <person name="Lipzen A."/>
            <person name="MacQueen A."/>
            <person name="Palacio-Mejia J."/>
            <person name="Plott C."/>
            <person name="Shakirov E."/>
            <person name="Shu S."/>
            <person name="Yoshinaga Y."/>
            <person name="Zane M."/>
            <person name="Rokhsar D."/>
            <person name="Grimwood J."/>
            <person name="Schmutz J."/>
            <person name="Juenger T."/>
        </authorList>
    </citation>
    <scope>NUCLEOTIDE SEQUENCE [LARGE SCALE GENOMIC DNA]</scope>
    <source>
        <strain evidence="4">cv. HAL2</strain>
    </source>
</reference>
<dbReference type="AlphaFoldDB" id="A0A2T7DYA2"/>
<dbReference type="Proteomes" id="UP000244336">
    <property type="component" value="Chromosome 4"/>
</dbReference>
<evidence type="ECO:0000256" key="1">
    <source>
        <dbReference type="SAM" id="Coils"/>
    </source>
</evidence>
<keyword evidence="4" id="KW-1185">Reference proteome</keyword>
<protein>
    <submittedName>
        <fullName evidence="3">Uncharacterized protein</fullName>
    </submittedName>
</protein>
<dbReference type="EMBL" id="CM009752">
    <property type="protein sequence ID" value="PUZ60552.1"/>
    <property type="molecule type" value="Genomic_DNA"/>
</dbReference>
<evidence type="ECO:0000313" key="4">
    <source>
        <dbReference type="Proteomes" id="UP000244336"/>
    </source>
</evidence>
<gene>
    <name evidence="3" type="ORF">GQ55_4G141500</name>
</gene>